<name>J3ESS3_9EURY</name>
<evidence type="ECO:0000313" key="2">
    <source>
        <dbReference type="EMBL" id="EJN57037.1"/>
    </source>
</evidence>
<accession>J3ESS3</accession>
<organism evidence="2 3">
    <name type="scientific">Halogranum salarium B-1</name>
    <dbReference type="NCBI Taxonomy" id="1210908"/>
    <lineage>
        <taxon>Archaea</taxon>
        <taxon>Methanobacteriati</taxon>
        <taxon>Methanobacteriota</taxon>
        <taxon>Stenosarchaea group</taxon>
        <taxon>Halobacteria</taxon>
        <taxon>Halobacteriales</taxon>
        <taxon>Haloferacaceae</taxon>
    </lineage>
</organism>
<evidence type="ECO:0000256" key="1">
    <source>
        <dbReference type="SAM" id="MobiDB-lite"/>
    </source>
</evidence>
<gene>
    <name evidence="2" type="ORF">HSB1_44230</name>
</gene>
<feature type="region of interest" description="Disordered" evidence="1">
    <location>
        <begin position="1"/>
        <end position="46"/>
    </location>
</feature>
<dbReference type="Proteomes" id="UP000007813">
    <property type="component" value="Unassembled WGS sequence"/>
</dbReference>
<dbReference type="EMBL" id="ALJD01000016">
    <property type="protein sequence ID" value="EJN57037.1"/>
    <property type="molecule type" value="Genomic_DNA"/>
</dbReference>
<proteinExistence type="predicted"/>
<protein>
    <submittedName>
        <fullName evidence="2">Uncharacterized protein</fullName>
    </submittedName>
</protein>
<sequence>MIRQQMIRRPAARRRDTNRTHVGVADSLSRSSTRDKSSTKARRRNWAKTSPLLNRYLGVSL</sequence>
<reference evidence="2 3" key="1">
    <citation type="journal article" date="2012" name="J. Bacteriol.">
        <title>Draft Genome Sequence of the Extremely Halophilic Archaeon Halogranum salarium B-1T.</title>
        <authorList>
            <person name="Kim K.K."/>
            <person name="Lee K.C."/>
            <person name="Lee J.S."/>
        </authorList>
    </citation>
    <scope>NUCLEOTIDE SEQUENCE [LARGE SCALE GENOMIC DNA]</scope>
    <source>
        <strain evidence="2 3">B-1</strain>
    </source>
</reference>
<evidence type="ECO:0000313" key="3">
    <source>
        <dbReference type="Proteomes" id="UP000007813"/>
    </source>
</evidence>
<comment type="caution">
    <text evidence="2">The sequence shown here is derived from an EMBL/GenBank/DDBJ whole genome shotgun (WGS) entry which is preliminary data.</text>
</comment>
<dbReference type="AlphaFoldDB" id="J3ESS3"/>